<feature type="domain" description="HNH nuclease" evidence="1">
    <location>
        <begin position="29"/>
        <end position="79"/>
    </location>
</feature>
<proteinExistence type="predicted"/>
<dbReference type="InterPro" id="IPR002711">
    <property type="entry name" value="HNH"/>
</dbReference>
<dbReference type="GO" id="GO:0008270">
    <property type="term" value="F:zinc ion binding"/>
    <property type="evidence" value="ECO:0007669"/>
    <property type="project" value="InterPro"/>
</dbReference>
<dbReference type="GO" id="GO:0003676">
    <property type="term" value="F:nucleic acid binding"/>
    <property type="evidence" value="ECO:0007669"/>
    <property type="project" value="InterPro"/>
</dbReference>
<sequence>MRPITLSVKRSAFRVDDKDAHLADAQFGKVAASVRRRDANTCQFCGFQSSKWHEVHHIDDDHSNNNESNLVLACPLCHLAHHVGFAGVAKKAILIVLPEMEGFGQADLNQLVRYLWIASEQECGEVSVTAKSLLNQLYDQRDPVMELMGSADPGVLADFLMEMSEEEYRDRAKVLRGLFLLPEKSGFERQLQHWIEESKRSMPINRWEQHAGSKLQSWAKANGGKGTNSEIYGLLKGAR</sequence>
<keyword evidence="3" id="KW-1185">Reference proteome</keyword>
<dbReference type="EMBL" id="FQXG01000003">
    <property type="protein sequence ID" value="SHH50480.1"/>
    <property type="molecule type" value="Genomic_DNA"/>
</dbReference>
<dbReference type="AlphaFoldDB" id="A0A1M5TII9"/>
<name>A0A1M5TII9_9GAMM</name>
<protein>
    <submittedName>
        <fullName evidence="2">Intracellular multiplication protein IcmJ</fullName>
    </submittedName>
</protein>
<dbReference type="Proteomes" id="UP000184268">
    <property type="component" value="Unassembled WGS sequence"/>
</dbReference>
<dbReference type="SMART" id="SM00507">
    <property type="entry name" value="HNHc"/>
    <property type="match status" value="1"/>
</dbReference>
<dbReference type="CDD" id="cd00085">
    <property type="entry name" value="HNHc"/>
    <property type="match status" value="1"/>
</dbReference>
<dbReference type="Pfam" id="PF01844">
    <property type="entry name" value="HNH"/>
    <property type="match status" value="1"/>
</dbReference>
<dbReference type="GO" id="GO:0004519">
    <property type="term" value="F:endonuclease activity"/>
    <property type="evidence" value="ECO:0007669"/>
    <property type="project" value="InterPro"/>
</dbReference>
<organism evidence="2 3">
    <name type="scientific">Ferrimonas marina</name>
    <dbReference type="NCBI Taxonomy" id="299255"/>
    <lineage>
        <taxon>Bacteria</taxon>
        <taxon>Pseudomonadati</taxon>
        <taxon>Pseudomonadota</taxon>
        <taxon>Gammaproteobacteria</taxon>
        <taxon>Alteromonadales</taxon>
        <taxon>Ferrimonadaceae</taxon>
        <taxon>Ferrimonas</taxon>
    </lineage>
</organism>
<evidence type="ECO:0000313" key="2">
    <source>
        <dbReference type="EMBL" id="SHH50480.1"/>
    </source>
</evidence>
<evidence type="ECO:0000259" key="1">
    <source>
        <dbReference type="SMART" id="SM00507"/>
    </source>
</evidence>
<dbReference type="RefSeq" id="WP_067665631.1">
    <property type="nucleotide sequence ID" value="NZ_FQXG01000003.1"/>
</dbReference>
<dbReference type="STRING" id="299255.SAMN02745129_2157"/>
<dbReference type="NCBIfam" id="NF038221">
    <property type="entry name" value="IcmJ_DotN_IVB"/>
    <property type="match status" value="1"/>
</dbReference>
<gene>
    <name evidence="2" type="ORF">SAMN02745129_2157</name>
</gene>
<evidence type="ECO:0000313" key="3">
    <source>
        <dbReference type="Proteomes" id="UP000184268"/>
    </source>
</evidence>
<reference evidence="2 3" key="1">
    <citation type="submission" date="2016-11" db="EMBL/GenBank/DDBJ databases">
        <authorList>
            <person name="Jaros S."/>
            <person name="Januszkiewicz K."/>
            <person name="Wedrychowicz H."/>
        </authorList>
    </citation>
    <scope>NUCLEOTIDE SEQUENCE [LARGE SCALE GENOMIC DNA]</scope>
    <source>
        <strain evidence="2 3">DSM 16917</strain>
    </source>
</reference>
<accession>A0A1M5TII9</accession>
<dbReference type="InterPro" id="IPR003615">
    <property type="entry name" value="HNH_nuc"/>
</dbReference>
<dbReference type="InterPro" id="IPR053558">
    <property type="entry name" value="T4SS_Dot/Icm_subcomplex"/>
</dbReference>
<dbReference type="OrthoDB" id="9815372at2"/>